<evidence type="ECO:0000259" key="2">
    <source>
        <dbReference type="Pfam" id="PF02517"/>
    </source>
</evidence>
<sequence length="287" mass="31039">MLGCLVIWVSVTHLTALWWGEEMTLGRHVANAVGVLLLAVPMVVALRRWLDRRPLAALGLPGWSTALADLVRGMLTWVLPAGIGLAAVVLFGWVEIRVDATPGELLGAVLLLILLVFVFEAFPEELIFRGYIYRNLADVMPPWVAVVVQALLFSAFGTVLWVITAGWGVLLERSVMFFAMAVVVGLLRVMSGSIWGPIGFHLAFQVTMQLVLSSHYAAIEVDDEAIFTLATAVLAFCAATTVAALLWRGPVNWSTPEATGRILVRRREAHSSRAASGPDADDGVGGR</sequence>
<evidence type="ECO:0000313" key="4">
    <source>
        <dbReference type="Proteomes" id="UP001500236"/>
    </source>
</evidence>
<feature type="transmembrane region" description="Helical" evidence="1">
    <location>
        <begin position="30"/>
        <end position="50"/>
    </location>
</feature>
<protein>
    <submittedName>
        <fullName evidence="3">Type II CAAX endopeptidase family protein</fullName>
    </submittedName>
</protein>
<feature type="domain" description="CAAX prenyl protease 2/Lysostaphin resistance protein A-like" evidence="2">
    <location>
        <begin position="109"/>
        <end position="205"/>
    </location>
</feature>
<proteinExistence type="predicted"/>
<organism evidence="3 4">
    <name type="scientific">Nesterenkonia aethiopica</name>
    <dbReference type="NCBI Taxonomy" id="269144"/>
    <lineage>
        <taxon>Bacteria</taxon>
        <taxon>Bacillati</taxon>
        <taxon>Actinomycetota</taxon>
        <taxon>Actinomycetes</taxon>
        <taxon>Micrococcales</taxon>
        <taxon>Micrococcaceae</taxon>
        <taxon>Nesterenkonia</taxon>
    </lineage>
</organism>
<evidence type="ECO:0000313" key="3">
    <source>
        <dbReference type="EMBL" id="GAA3059506.1"/>
    </source>
</evidence>
<gene>
    <name evidence="3" type="ORF">GCM10010529_11480</name>
</gene>
<feature type="transmembrane region" description="Helical" evidence="1">
    <location>
        <begin position="70"/>
        <end position="93"/>
    </location>
</feature>
<dbReference type="PANTHER" id="PTHR39430">
    <property type="entry name" value="MEMBRANE-ASSOCIATED PROTEASE-RELATED"/>
    <property type="match status" value="1"/>
</dbReference>
<keyword evidence="1" id="KW-0472">Membrane</keyword>
<reference evidence="4" key="1">
    <citation type="journal article" date="2019" name="Int. J. Syst. Evol. Microbiol.">
        <title>The Global Catalogue of Microorganisms (GCM) 10K type strain sequencing project: providing services to taxonomists for standard genome sequencing and annotation.</title>
        <authorList>
            <consortium name="The Broad Institute Genomics Platform"/>
            <consortium name="The Broad Institute Genome Sequencing Center for Infectious Disease"/>
            <person name="Wu L."/>
            <person name="Ma J."/>
        </authorList>
    </citation>
    <scope>NUCLEOTIDE SEQUENCE [LARGE SCALE GENOMIC DNA]</scope>
    <source>
        <strain evidence="4">JCM 14309</strain>
    </source>
</reference>
<keyword evidence="4" id="KW-1185">Reference proteome</keyword>
<evidence type="ECO:0000256" key="1">
    <source>
        <dbReference type="SAM" id="Phobius"/>
    </source>
</evidence>
<accession>A0ABP6LT15</accession>
<dbReference type="PANTHER" id="PTHR39430:SF1">
    <property type="entry name" value="PROTEASE"/>
    <property type="match status" value="1"/>
</dbReference>
<name>A0ABP6LT15_9MICC</name>
<feature type="transmembrane region" description="Helical" evidence="1">
    <location>
        <begin position="225"/>
        <end position="247"/>
    </location>
</feature>
<feature type="transmembrane region" description="Helical" evidence="1">
    <location>
        <begin position="105"/>
        <end position="122"/>
    </location>
</feature>
<dbReference type="EMBL" id="BAAAVT010000006">
    <property type="protein sequence ID" value="GAA3059506.1"/>
    <property type="molecule type" value="Genomic_DNA"/>
</dbReference>
<dbReference type="Proteomes" id="UP001500236">
    <property type="component" value="Unassembled WGS sequence"/>
</dbReference>
<comment type="caution">
    <text evidence="3">The sequence shown here is derived from an EMBL/GenBank/DDBJ whole genome shotgun (WGS) entry which is preliminary data.</text>
</comment>
<dbReference type="Pfam" id="PF02517">
    <property type="entry name" value="Rce1-like"/>
    <property type="match status" value="1"/>
</dbReference>
<keyword evidence="1" id="KW-0812">Transmembrane</keyword>
<dbReference type="InterPro" id="IPR003675">
    <property type="entry name" value="Rce1/LyrA-like_dom"/>
</dbReference>
<feature type="transmembrane region" description="Helical" evidence="1">
    <location>
        <begin position="143"/>
        <end position="163"/>
    </location>
</feature>
<keyword evidence="1" id="KW-1133">Transmembrane helix</keyword>
<feature type="transmembrane region" description="Helical" evidence="1">
    <location>
        <begin position="175"/>
        <end position="195"/>
    </location>
</feature>